<comment type="similarity">
    <text evidence="2">Belongs to the TsaE family.</text>
</comment>
<organism evidence="11 12">
    <name type="scientific">SAR86 cluster bacterium</name>
    <dbReference type="NCBI Taxonomy" id="2030880"/>
    <lineage>
        <taxon>Bacteria</taxon>
        <taxon>Pseudomonadati</taxon>
        <taxon>Pseudomonadota</taxon>
        <taxon>Gammaproteobacteria</taxon>
        <taxon>SAR86 cluster</taxon>
    </lineage>
</organism>
<gene>
    <name evidence="11" type="ORF">COA96_09625</name>
</gene>
<evidence type="ECO:0000256" key="10">
    <source>
        <dbReference type="ARBA" id="ARBA00032441"/>
    </source>
</evidence>
<dbReference type="GO" id="GO:0005737">
    <property type="term" value="C:cytoplasm"/>
    <property type="evidence" value="ECO:0007669"/>
    <property type="project" value="UniProtKB-SubCell"/>
</dbReference>
<name>A0A2A5AYL0_9GAMM</name>
<evidence type="ECO:0000256" key="9">
    <source>
        <dbReference type="ARBA" id="ARBA00022842"/>
    </source>
</evidence>
<keyword evidence="7" id="KW-0547">Nucleotide-binding</keyword>
<evidence type="ECO:0000256" key="4">
    <source>
        <dbReference type="ARBA" id="ARBA00022490"/>
    </source>
</evidence>
<evidence type="ECO:0000256" key="8">
    <source>
        <dbReference type="ARBA" id="ARBA00022840"/>
    </source>
</evidence>
<dbReference type="AlphaFoldDB" id="A0A2A5AYL0"/>
<evidence type="ECO:0000256" key="5">
    <source>
        <dbReference type="ARBA" id="ARBA00022694"/>
    </source>
</evidence>
<dbReference type="InterPro" id="IPR003442">
    <property type="entry name" value="T6A_TsaE"/>
</dbReference>
<comment type="subcellular location">
    <subcellularLocation>
        <location evidence="1">Cytoplasm</location>
    </subcellularLocation>
</comment>
<dbReference type="GO" id="GO:0005524">
    <property type="term" value="F:ATP binding"/>
    <property type="evidence" value="ECO:0007669"/>
    <property type="project" value="UniProtKB-KW"/>
</dbReference>
<evidence type="ECO:0000313" key="12">
    <source>
        <dbReference type="Proteomes" id="UP000218327"/>
    </source>
</evidence>
<comment type="caution">
    <text evidence="11">The sequence shown here is derived from an EMBL/GenBank/DDBJ whole genome shotgun (WGS) entry which is preliminary data.</text>
</comment>
<dbReference type="GO" id="GO:0016740">
    <property type="term" value="F:transferase activity"/>
    <property type="evidence" value="ECO:0007669"/>
    <property type="project" value="UniProtKB-KW"/>
</dbReference>
<sequence length="172" mass="19071">MISTQQIHLKDEEATLRFGLDLARATFLDPASAPEKIAEGIGEPTLGGVIHLHGDLGAGKTTLARGIMRGYGHRGAVKSPTYTIVEPYEFERCNIYHFDLYRLVDPEEMEYLGTDEYFSASNLCIVEWAEKGRSIVPAADLKIDIESDGTGRLLRCQSLSGKGEKISKRLWP</sequence>
<dbReference type="Pfam" id="PF02367">
    <property type="entry name" value="TsaE"/>
    <property type="match status" value="1"/>
</dbReference>
<dbReference type="InterPro" id="IPR027417">
    <property type="entry name" value="P-loop_NTPase"/>
</dbReference>
<dbReference type="Gene3D" id="3.40.50.300">
    <property type="entry name" value="P-loop containing nucleotide triphosphate hydrolases"/>
    <property type="match status" value="1"/>
</dbReference>
<keyword evidence="8" id="KW-0067">ATP-binding</keyword>
<evidence type="ECO:0000256" key="1">
    <source>
        <dbReference type="ARBA" id="ARBA00004496"/>
    </source>
</evidence>
<dbReference type="GO" id="GO:0002949">
    <property type="term" value="P:tRNA threonylcarbamoyladenosine modification"/>
    <property type="evidence" value="ECO:0007669"/>
    <property type="project" value="InterPro"/>
</dbReference>
<evidence type="ECO:0000256" key="3">
    <source>
        <dbReference type="ARBA" id="ARBA00019010"/>
    </source>
</evidence>
<dbReference type="PANTHER" id="PTHR33540:SF2">
    <property type="entry name" value="TRNA THREONYLCARBAMOYLADENOSINE BIOSYNTHESIS PROTEIN TSAE"/>
    <property type="match status" value="1"/>
</dbReference>
<dbReference type="Proteomes" id="UP000218327">
    <property type="component" value="Unassembled WGS sequence"/>
</dbReference>
<evidence type="ECO:0000256" key="7">
    <source>
        <dbReference type="ARBA" id="ARBA00022741"/>
    </source>
</evidence>
<dbReference type="GO" id="GO:0046872">
    <property type="term" value="F:metal ion binding"/>
    <property type="evidence" value="ECO:0007669"/>
    <property type="project" value="UniProtKB-KW"/>
</dbReference>
<keyword evidence="4" id="KW-0963">Cytoplasm</keyword>
<dbReference type="EMBL" id="NVVJ01000027">
    <property type="protein sequence ID" value="PCJ24373.1"/>
    <property type="molecule type" value="Genomic_DNA"/>
</dbReference>
<evidence type="ECO:0000256" key="6">
    <source>
        <dbReference type="ARBA" id="ARBA00022723"/>
    </source>
</evidence>
<keyword evidence="11" id="KW-0808">Transferase</keyword>
<keyword evidence="5" id="KW-0819">tRNA processing</keyword>
<evidence type="ECO:0000256" key="2">
    <source>
        <dbReference type="ARBA" id="ARBA00007599"/>
    </source>
</evidence>
<reference evidence="12" key="1">
    <citation type="submission" date="2017-08" db="EMBL/GenBank/DDBJ databases">
        <title>A dynamic microbial community with high functional redundancy inhabits the cold, oxic subseafloor aquifer.</title>
        <authorList>
            <person name="Tully B.J."/>
            <person name="Wheat C.G."/>
            <person name="Glazer B.T."/>
            <person name="Huber J.A."/>
        </authorList>
    </citation>
    <scope>NUCLEOTIDE SEQUENCE [LARGE SCALE GENOMIC DNA]</scope>
</reference>
<protein>
    <recommendedName>
        <fullName evidence="3">tRNA threonylcarbamoyladenosine biosynthesis protein TsaE</fullName>
    </recommendedName>
    <alternativeName>
        <fullName evidence="10">t(6)A37 threonylcarbamoyladenosine biosynthesis protein TsaE</fullName>
    </alternativeName>
</protein>
<dbReference type="NCBIfam" id="TIGR00150">
    <property type="entry name" value="T6A_YjeE"/>
    <property type="match status" value="1"/>
</dbReference>
<keyword evidence="9" id="KW-0460">Magnesium</keyword>
<dbReference type="SUPFAM" id="SSF52540">
    <property type="entry name" value="P-loop containing nucleoside triphosphate hydrolases"/>
    <property type="match status" value="1"/>
</dbReference>
<accession>A0A2A5AYL0</accession>
<proteinExistence type="inferred from homology"/>
<dbReference type="PANTHER" id="PTHR33540">
    <property type="entry name" value="TRNA THREONYLCARBAMOYLADENOSINE BIOSYNTHESIS PROTEIN TSAE"/>
    <property type="match status" value="1"/>
</dbReference>
<keyword evidence="6" id="KW-0479">Metal-binding</keyword>
<evidence type="ECO:0000313" key="11">
    <source>
        <dbReference type="EMBL" id="PCJ24373.1"/>
    </source>
</evidence>